<name>C0GK81_DETAL</name>
<feature type="transmembrane region" description="Helical" evidence="8">
    <location>
        <begin position="83"/>
        <end position="104"/>
    </location>
</feature>
<dbReference type="STRING" id="555088.DealDRAFT_2890"/>
<evidence type="ECO:0000313" key="10">
    <source>
        <dbReference type="Proteomes" id="UP000006443"/>
    </source>
</evidence>
<evidence type="ECO:0000256" key="2">
    <source>
        <dbReference type="ARBA" id="ARBA00007935"/>
    </source>
</evidence>
<accession>C0GK81</accession>
<comment type="caution">
    <text evidence="9">The sequence shown here is derived from an EMBL/GenBank/DDBJ whole genome shotgun (WGS) entry which is preliminary data.</text>
</comment>
<dbReference type="GO" id="GO:0005886">
    <property type="term" value="C:plasma membrane"/>
    <property type="evidence" value="ECO:0007669"/>
    <property type="project" value="UniProtKB-SubCell"/>
</dbReference>
<feature type="transmembrane region" description="Helical" evidence="8">
    <location>
        <begin position="135"/>
        <end position="160"/>
    </location>
</feature>
<evidence type="ECO:0000313" key="9">
    <source>
        <dbReference type="EMBL" id="EEG76264.1"/>
    </source>
</evidence>
<evidence type="ECO:0000256" key="3">
    <source>
        <dbReference type="ARBA" id="ARBA00022448"/>
    </source>
</evidence>
<dbReference type="Proteomes" id="UP000006443">
    <property type="component" value="Unassembled WGS sequence"/>
</dbReference>
<evidence type="ECO:0000256" key="6">
    <source>
        <dbReference type="ARBA" id="ARBA00022989"/>
    </source>
</evidence>
<feature type="transmembrane region" description="Helical" evidence="8">
    <location>
        <begin position="214"/>
        <end position="235"/>
    </location>
</feature>
<protein>
    <submittedName>
        <fullName evidence="9">Transport system permease protein</fullName>
    </submittedName>
</protein>
<evidence type="ECO:0000256" key="4">
    <source>
        <dbReference type="ARBA" id="ARBA00022475"/>
    </source>
</evidence>
<dbReference type="eggNOG" id="COG0609">
    <property type="taxonomic scope" value="Bacteria"/>
</dbReference>
<feature type="transmembrane region" description="Helical" evidence="8">
    <location>
        <begin position="330"/>
        <end position="348"/>
    </location>
</feature>
<reference evidence="9 10" key="1">
    <citation type="submission" date="2009-02" db="EMBL/GenBank/DDBJ databases">
        <title>Sequencing of the draft genome and assembly of Dethiobacter alkaliphilus AHT 1.</title>
        <authorList>
            <consortium name="US DOE Joint Genome Institute (JGI-PGF)"/>
            <person name="Lucas S."/>
            <person name="Copeland A."/>
            <person name="Lapidus A."/>
            <person name="Glavina del Rio T."/>
            <person name="Dalin E."/>
            <person name="Tice H."/>
            <person name="Bruce D."/>
            <person name="Goodwin L."/>
            <person name="Pitluck S."/>
            <person name="Larimer F."/>
            <person name="Land M.L."/>
            <person name="Hauser L."/>
            <person name="Muyzer G."/>
        </authorList>
    </citation>
    <scope>NUCLEOTIDE SEQUENCE [LARGE SCALE GENOMIC DNA]</scope>
    <source>
        <strain evidence="9 10">AHT 1</strain>
    </source>
</reference>
<gene>
    <name evidence="9" type="ORF">DealDRAFT_2890</name>
</gene>
<feature type="transmembrane region" description="Helical" evidence="8">
    <location>
        <begin position="20"/>
        <end position="43"/>
    </location>
</feature>
<dbReference type="CDD" id="cd06550">
    <property type="entry name" value="TM_ABC_iron-siderophores_like"/>
    <property type="match status" value="1"/>
</dbReference>
<dbReference type="PANTHER" id="PTHR30472">
    <property type="entry name" value="FERRIC ENTEROBACTIN TRANSPORT SYSTEM PERMEASE PROTEIN"/>
    <property type="match status" value="1"/>
</dbReference>
<dbReference type="SUPFAM" id="SSF81345">
    <property type="entry name" value="ABC transporter involved in vitamin B12 uptake, BtuC"/>
    <property type="match status" value="1"/>
</dbReference>
<organism evidence="9 10">
    <name type="scientific">Dethiobacter alkaliphilus AHT 1</name>
    <dbReference type="NCBI Taxonomy" id="555088"/>
    <lineage>
        <taxon>Bacteria</taxon>
        <taxon>Bacillati</taxon>
        <taxon>Bacillota</taxon>
        <taxon>Dethiobacteria</taxon>
        <taxon>Dethiobacterales</taxon>
        <taxon>Dethiobacteraceae</taxon>
        <taxon>Dethiobacter</taxon>
    </lineage>
</organism>
<dbReference type="FunFam" id="1.10.3470.10:FF:000001">
    <property type="entry name" value="Vitamin B12 ABC transporter permease BtuC"/>
    <property type="match status" value="1"/>
</dbReference>
<dbReference type="Gene3D" id="1.10.3470.10">
    <property type="entry name" value="ABC transporter involved in vitamin B12 uptake, BtuC"/>
    <property type="match status" value="1"/>
</dbReference>
<sequence>MILHREQYEQKKIRVKSSTLLILLTLLLIVMSFIAIVAGAASIPLSSAVSILLSPSQIYYAVVKGDVADIQHGILLLMRLPRVIQAAIVGASLAVAGAVLQGLFRNPMADPYVLGVSSGAALGAVIAMLTGGSLLLAGFTAVPLFAFIGGISTIALVYYMSRVGKAVPVMTLLLAGIAVSAFLSAFVSLLTYFAGERLHQVIFWMMGGFGGATWSRVFTMLPYILVGFTCIYYYARELNVFLLGEETARHLGVDTEKVKKILLASSSLLVAAAVSTSGIIGFVGLVVPHFIRIIVGPDHRILLPASALLGANLLIATDTLARTIIAPAELPVGIITAMVGAPMFIYLLKKRKKLRYFNSSS</sequence>
<keyword evidence="7 8" id="KW-0472">Membrane</keyword>
<feature type="transmembrane region" description="Helical" evidence="8">
    <location>
        <begin position="268"/>
        <end position="291"/>
    </location>
</feature>
<comment type="similarity">
    <text evidence="2">Belongs to the binding-protein-dependent transport system permease family. FecCD subfamily.</text>
</comment>
<keyword evidence="4" id="KW-1003">Cell membrane</keyword>
<evidence type="ECO:0000256" key="1">
    <source>
        <dbReference type="ARBA" id="ARBA00004651"/>
    </source>
</evidence>
<dbReference type="PANTHER" id="PTHR30472:SF25">
    <property type="entry name" value="ABC TRANSPORTER PERMEASE PROTEIN MJ0876-RELATED"/>
    <property type="match status" value="1"/>
</dbReference>
<dbReference type="GO" id="GO:0022857">
    <property type="term" value="F:transmembrane transporter activity"/>
    <property type="evidence" value="ECO:0007669"/>
    <property type="project" value="InterPro"/>
</dbReference>
<proteinExistence type="inferred from homology"/>
<dbReference type="OrthoDB" id="9792889at2"/>
<dbReference type="EMBL" id="ACJM01000021">
    <property type="protein sequence ID" value="EEG76264.1"/>
    <property type="molecule type" value="Genomic_DNA"/>
</dbReference>
<dbReference type="InterPro" id="IPR000522">
    <property type="entry name" value="ABC_transptr_permease_BtuC"/>
</dbReference>
<keyword evidence="5 8" id="KW-0812">Transmembrane</keyword>
<evidence type="ECO:0000256" key="5">
    <source>
        <dbReference type="ARBA" id="ARBA00022692"/>
    </source>
</evidence>
<comment type="subcellular location">
    <subcellularLocation>
        <location evidence="1">Cell membrane</location>
        <topology evidence="1">Multi-pass membrane protein</topology>
    </subcellularLocation>
</comment>
<dbReference type="InterPro" id="IPR037294">
    <property type="entry name" value="ABC_BtuC-like"/>
</dbReference>
<keyword evidence="10" id="KW-1185">Reference proteome</keyword>
<evidence type="ECO:0000256" key="8">
    <source>
        <dbReference type="SAM" id="Phobius"/>
    </source>
</evidence>
<feature type="transmembrane region" description="Helical" evidence="8">
    <location>
        <begin position="172"/>
        <end position="194"/>
    </location>
</feature>
<dbReference type="AlphaFoldDB" id="C0GK81"/>
<evidence type="ECO:0000256" key="7">
    <source>
        <dbReference type="ARBA" id="ARBA00023136"/>
    </source>
</evidence>
<keyword evidence="3" id="KW-0813">Transport</keyword>
<dbReference type="RefSeq" id="WP_008518727.1">
    <property type="nucleotide sequence ID" value="NZ_ACJM01000021.1"/>
</dbReference>
<feature type="transmembrane region" description="Helical" evidence="8">
    <location>
        <begin position="111"/>
        <end position="129"/>
    </location>
</feature>
<dbReference type="GO" id="GO:0033214">
    <property type="term" value="P:siderophore-iron import into cell"/>
    <property type="evidence" value="ECO:0007669"/>
    <property type="project" value="TreeGrafter"/>
</dbReference>
<dbReference type="Pfam" id="PF01032">
    <property type="entry name" value="FecCD"/>
    <property type="match status" value="1"/>
</dbReference>
<keyword evidence="6 8" id="KW-1133">Transmembrane helix</keyword>